<dbReference type="OrthoDB" id="793003at2"/>
<evidence type="ECO:0008006" key="3">
    <source>
        <dbReference type="Google" id="ProtNLM"/>
    </source>
</evidence>
<evidence type="ECO:0000313" key="2">
    <source>
        <dbReference type="Proteomes" id="UP000024329"/>
    </source>
</evidence>
<dbReference type="InterPro" id="IPR009097">
    <property type="entry name" value="Cyclic_Pdiesterase"/>
</dbReference>
<dbReference type="STRING" id="158500.BES08_07365"/>
<dbReference type="Pfam" id="PF13563">
    <property type="entry name" value="2_5_RNA_ligase2"/>
    <property type="match status" value="1"/>
</dbReference>
<dbReference type="Gene3D" id="3.90.1140.10">
    <property type="entry name" value="Cyclic phosphodiesterase"/>
    <property type="match status" value="1"/>
</dbReference>
<dbReference type="SUPFAM" id="SSF55144">
    <property type="entry name" value="LigT-like"/>
    <property type="match status" value="1"/>
</dbReference>
<dbReference type="eggNOG" id="COG1514">
    <property type="taxonomic scope" value="Bacteria"/>
</dbReference>
<dbReference type="RefSeq" id="WP_081798907.1">
    <property type="nucleotide sequence ID" value="NZ_CP017075.1"/>
</dbReference>
<evidence type="ECO:0000313" key="1">
    <source>
        <dbReference type="EMBL" id="EZP83922.1"/>
    </source>
</evidence>
<dbReference type="AlphaFoldDB" id="A0A031K5P9"/>
<name>A0A031K5P9_9SPHN</name>
<proteinExistence type="predicted"/>
<sequence length="187" mass="20824">MTEQSPDWPAKNWVATGPRKAGAPLLVTAELPSDVLGWADALRRAHYPPERNRLRAHVTLFHALPPSVEEELIDLLSDLARAAPPPARIEGLMKLGTGTALSIESLEMVALHAEIAERMHGLLTQQDAQPLRLHVTIQNKVTAQAARALQAELAPQLQPRKFRFRGFGLYAWEDGLWRPIRLISFRG</sequence>
<dbReference type="EMBL" id="JFYZ01000002">
    <property type="protein sequence ID" value="EZP83922.1"/>
    <property type="molecule type" value="Genomic_DNA"/>
</dbReference>
<accession>A0A031K5P9</accession>
<organism evidence="1 2">
    <name type="scientific">Novosphingobium resinovorum</name>
    <dbReference type="NCBI Taxonomy" id="158500"/>
    <lineage>
        <taxon>Bacteria</taxon>
        <taxon>Pseudomonadati</taxon>
        <taxon>Pseudomonadota</taxon>
        <taxon>Alphaproteobacteria</taxon>
        <taxon>Sphingomonadales</taxon>
        <taxon>Sphingomonadaceae</taxon>
        <taxon>Novosphingobium</taxon>
    </lineage>
</organism>
<gene>
    <name evidence="1" type="ORF">BV97_01114</name>
</gene>
<dbReference type="Proteomes" id="UP000024329">
    <property type="component" value="Unassembled WGS sequence"/>
</dbReference>
<dbReference type="PATRIC" id="fig|158500.4.peg.1146"/>
<protein>
    <recommendedName>
        <fullName evidence="3">2'-5' RNA ligase</fullName>
    </recommendedName>
</protein>
<comment type="caution">
    <text evidence="1">The sequence shown here is derived from an EMBL/GenBank/DDBJ whole genome shotgun (WGS) entry which is preliminary data.</text>
</comment>
<reference evidence="1 2" key="1">
    <citation type="submission" date="2014-03" db="EMBL/GenBank/DDBJ databases">
        <title>Whole genome sequence of Novosphingobium resinovorum KF1.</title>
        <authorList>
            <person name="Gan H.M."/>
            <person name="Gan H.Y."/>
            <person name="Chew T.H."/>
            <person name="Savka M.A."/>
        </authorList>
    </citation>
    <scope>NUCLEOTIDE SEQUENCE [LARGE SCALE GENOMIC DNA]</scope>
    <source>
        <strain evidence="1 2">KF1</strain>
    </source>
</reference>